<dbReference type="GO" id="GO:0043448">
    <property type="term" value="P:alkane catabolic process"/>
    <property type="evidence" value="ECO:0007669"/>
    <property type="project" value="TreeGrafter"/>
</dbReference>
<evidence type="ECO:0000256" key="6">
    <source>
        <dbReference type="RuleBase" id="RU003820"/>
    </source>
</evidence>
<keyword evidence="5 6" id="KW-0408">Iron</keyword>
<evidence type="ECO:0000256" key="4">
    <source>
        <dbReference type="ARBA" id="ARBA00022982"/>
    </source>
</evidence>
<comment type="similarity">
    <text evidence="6">Belongs to the rubredoxin family.</text>
</comment>
<dbReference type="Pfam" id="PF00301">
    <property type="entry name" value="Rubredoxin"/>
    <property type="match status" value="1"/>
</dbReference>
<dbReference type="AlphaFoldDB" id="A0A8E2IWS3"/>
<name>A0A8E2IWS3_9MYCO</name>
<dbReference type="PROSITE" id="PS50903">
    <property type="entry name" value="RUBREDOXIN_LIKE"/>
    <property type="match status" value="1"/>
</dbReference>
<keyword evidence="4 6" id="KW-0249">Electron transport</keyword>
<dbReference type="Gene3D" id="2.20.28.10">
    <property type="match status" value="1"/>
</dbReference>
<keyword evidence="2" id="KW-0813">Transport</keyword>
<dbReference type="GeneID" id="66599870"/>
<dbReference type="CDD" id="cd00730">
    <property type="entry name" value="rubredoxin"/>
    <property type="match status" value="1"/>
</dbReference>
<organism evidence="8 9">
    <name type="scientific">Mycobacterium persicum</name>
    <dbReference type="NCBI Taxonomy" id="1487726"/>
    <lineage>
        <taxon>Bacteria</taxon>
        <taxon>Bacillati</taxon>
        <taxon>Actinomycetota</taxon>
        <taxon>Actinomycetes</taxon>
        <taxon>Mycobacteriales</taxon>
        <taxon>Mycobacteriaceae</taxon>
        <taxon>Mycobacterium</taxon>
    </lineage>
</organism>
<evidence type="ECO:0000313" key="8">
    <source>
        <dbReference type="EMBL" id="ORC10453.1"/>
    </source>
</evidence>
<protein>
    <recommendedName>
        <fullName evidence="6">Rubredoxin</fullName>
    </recommendedName>
</protein>
<dbReference type="OrthoDB" id="9800607at2"/>
<dbReference type="GO" id="GO:0005506">
    <property type="term" value="F:iron ion binding"/>
    <property type="evidence" value="ECO:0007669"/>
    <property type="project" value="UniProtKB-UniRule"/>
</dbReference>
<evidence type="ECO:0000313" key="9">
    <source>
        <dbReference type="Proteomes" id="UP000192335"/>
    </source>
</evidence>
<dbReference type="Proteomes" id="UP000192335">
    <property type="component" value="Unassembled WGS sequence"/>
</dbReference>
<proteinExistence type="inferred from homology"/>
<feature type="domain" description="Rubredoxin-like" evidence="7">
    <location>
        <begin position="1"/>
        <end position="53"/>
    </location>
</feature>
<dbReference type="GO" id="GO:0009055">
    <property type="term" value="F:electron transfer activity"/>
    <property type="evidence" value="ECO:0007669"/>
    <property type="project" value="TreeGrafter"/>
</dbReference>
<dbReference type="PROSITE" id="PS00202">
    <property type="entry name" value="RUBREDOXIN"/>
    <property type="match status" value="1"/>
</dbReference>
<comment type="function">
    <text evidence="1">Involved in the hydrocarbon hydroxylating system, which transfers electrons from NADH to rubredoxin reductase and then through rubredoxin to alkane 1 monooxygenase.</text>
</comment>
<comment type="cofactor">
    <cofactor evidence="6">
        <name>Fe(3+)</name>
        <dbReference type="ChEBI" id="CHEBI:29034"/>
    </cofactor>
</comment>
<dbReference type="RefSeq" id="WP_075547790.1">
    <property type="nucleotide sequence ID" value="NZ_CADEAW010000013.1"/>
</dbReference>
<reference evidence="8 9" key="1">
    <citation type="submission" date="2017-02" db="EMBL/GenBank/DDBJ databases">
        <title>Mycobacterium kansasii genomes.</title>
        <authorList>
            <person name="Borowka P."/>
            <person name="Strapagiel D."/>
            <person name="Marciniak B."/>
            <person name="Lach J."/>
            <person name="Bakula Z."/>
            <person name="Van Ingen J."/>
            <person name="Safianowska A."/>
            <person name="Brzostek A."/>
            <person name="Dziadek J."/>
            <person name="Jagielski T."/>
        </authorList>
    </citation>
    <scope>NUCLEOTIDE SEQUENCE [LARGE SCALE GENOMIC DNA]</scope>
    <source>
        <strain evidence="8 9">12MK</strain>
    </source>
</reference>
<evidence type="ECO:0000256" key="3">
    <source>
        <dbReference type="ARBA" id="ARBA00022723"/>
    </source>
</evidence>
<dbReference type="FunFam" id="2.20.28.10:FF:000001">
    <property type="entry name" value="Rubredoxin"/>
    <property type="match status" value="1"/>
</dbReference>
<accession>A0A8E2IWS3</accession>
<gene>
    <name evidence="8" type="ORF">B4U45_20990</name>
</gene>
<dbReference type="PANTHER" id="PTHR47627">
    <property type="entry name" value="RUBREDOXIN"/>
    <property type="match status" value="1"/>
</dbReference>
<evidence type="ECO:0000256" key="2">
    <source>
        <dbReference type="ARBA" id="ARBA00022448"/>
    </source>
</evidence>
<evidence type="ECO:0000259" key="7">
    <source>
        <dbReference type="PROSITE" id="PS50903"/>
    </source>
</evidence>
<dbReference type="InterPro" id="IPR018527">
    <property type="entry name" value="Rubredoxin_Fe_BS"/>
</dbReference>
<dbReference type="PANTHER" id="PTHR47627:SF1">
    <property type="entry name" value="RUBREDOXIN-1-RELATED"/>
    <property type="match status" value="1"/>
</dbReference>
<dbReference type="SUPFAM" id="SSF57802">
    <property type="entry name" value="Rubredoxin-like"/>
    <property type="match status" value="1"/>
</dbReference>
<dbReference type="EMBL" id="MWQA01000001">
    <property type="protein sequence ID" value="ORC10453.1"/>
    <property type="molecule type" value="Genomic_DNA"/>
</dbReference>
<keyword evidence="3 6" id="KW-0479">Metal-binding</keyword>
<evidence type="ECO:0000256" key="1">
    <source>
        <dbReference type="ARBA" id="ARBA00002792"/>
    </source>
</evidence>
<dbReference type="InterPro" id="IPR050526">
    <property type="entry name" value="Rubredoxin_ET"/>
</dbReference>
<comment type="caution">
    <text evidence="8">The sequence shown here is derived from an EMBL/GenBank/DDBJ whole genome shotgun (WGS) entry which is preliminary data.</text>
</comment>
<dbReference type="InterPro" id="IPR024934">
    <property type="entry name" value="Rubredoxin-like_dom"/>
</dbReference>
<dbReference type="InterPro" id="IPR024935">
    <property type="entry name" value="Rubredoxin_dom"/>
</dbReference>
<sequence length="53" mass="6150">MAAYRCPVCDYVYDEAKGEPREGFSAGTRWEQIPDEWCCPDCAVREKVDFEKV</sequence>
<evidence type="ECO:0000256" key="5">
    <source>
        <dbReference type="ARBA" id="ARBA00023004"/>
    </source>
</evidence>
<dbReference type="PRINTS" id="PR00163">
    <property type="entry name" value="RUBREDOXIN"/>
</dbReference>